<dbReference type="Pfam" id="PF19765">
    <property type="entry name" value="DUF6252"/>
    <property type="match status" value="1"/>
</dbReference>
<protein>
    <recommendedName>
        <fullName evidence="4">DUF4382 domain-containing protein</fullName>
    </recommendedName>
</protein>
<sequence>MKTFKKSILVLMAVVAVSLTSCKKDDDGGDDPQGGTGTFTAKVDGNNFSGMQGTVVARVTNSGAGQAIAISGGTEQSENLQIILTSFDGEGSYDLNFVNIGTYSFLPDPSNPDPNTVVVYSTVGTGQGNNGTLNISSYDGNTIKGTFNFTGYNLNNTSESVSVTDGQFNIEVTNQ</sequence>
<dbReference type="PROSITE" id="PS51257">
    <property type="entry name" value="PROKAR_LIPOPROTEIN"/>
    <property type="match status" value="1"/>
</dbReference>
<evidence type="ECO:0000313" key="3">
    <source>
        <dbReference type="Proteomes" id="UP000070138"/>
    </source>
</evidence>
<feature type="chain" id="PRO_5007479676" description="DUF4382 domain-containing protein" evidence="1">
    <location>
        <begin position="24"/>
        <end position="175"/>
    </location>
</feature>
<accession>A0A137RGF4</accession>
<comment type="caution">
    <text evidence="2">The sequence shown here is derived from an EMBL/GenBank/DDBJ whole genome shotgun (WGS) entry which is preliminary data.</text>
</comment>
<dbReference type="Proteomes" id="UP000070138">
    <property type="component" value="Unassembled WGS sequence"/>
</dbReference>
<proteinExistence type="predicted"/>
<dbReference type="InterPro" id="IPR046219">
    <property type="entry name" value="DUF6252"/>
</dbReference>
<name>A0A137RGF4_9FLAO</name>
<organism evidence="2 3">
    <name type="scientific">Aequorivita aquimaris</name>
    <dbReference type="NCBI Taxonomy" id="1548749"/>
    <lineage>
        <taxon>Bacteria</taxon>
        <taxon>Pseudomonadati</taxon>
        <taxon>Bacteroidota</taxon>
        <taxon>Flavobacteriia</taxon>
        <taxon>Flavobacteriales</taxon>
        <taxon>Flavobacteriaceae</taxon>
        <taxon>Aequorivita</taxon>
    </lineage>
</organism>
<keyword evidence="3" id="KW-1185">Reference proteome</keyword>
<feature type="signal peptide" evidence="1">
    <location>
        <begin position="1"/>
        <end position="23"/>
    </location>
</feature>
<evidence type="ECO:0000256" key="1">
    <source>
        <dbReference type="SAM" id="SignalP"/>
    </source>
</evidence>
<dbReference type="OrthoDB" id="824283at2"/>
<reference evidence="3" key="1">
    <citation type="submission" date="2014-10" db="EMBL/GenBank/DDBJ databases">
        <title>Genome sequencing of Vitellibacter sp. D-24.</title>
        <authorList>
            <person name="Thevarajoo S."/>
            <person name="Selvaratnam C."/>
            <person name="Goh K.M."/>
            <person name="Chong C.S."/>
        </authorList>
    </citation>
    <scope>NUCLEOTIDE SEQUENCE [LARGE SCALE GENOMIC DNA]</scope>
    <source>
        <strain evidence="3">D-24</strain>
    </source>
</reference>
<dbReference type="AlphaFoldDB" id="A0A137RGF4"/>
<keyword evidence="1" id="KW-0732">Signal</keyword>
<reference evidence="2 3" key="2">
    <citation type="journal article" date="2016" name="Int. J. Syst. Evol. Microbiol.">
        <title>Vitellibacter aquimaris sp. nov., a marine bacterium isolated from seawater.</title>
        <authorList>
            <person name="Thevarajoo S."/>
            <person name="Selvaratnam C."/>
            <person name="Goh K.M."/>
            <person name="Hong K.W."/>
            <person name="Chan X.Y."/>
            <person name="Chan K.G."/>
            <person name="Chong C.S."/>
        </authorList>
    </citation>
    <scope>NUCLEOTIDE SEQUENCE [LARGE SCALE GENOMIC DNA]</scope>
    <source>
        <strain evidence="2 3">D-24</strain>
    </source>
</reference>
<evidence type="ECO:0008006" key="4">
    <source>
        <dbReference type="Google" id="ProtNLM"/>
    </source>
</evidence>
<evidence type="ECO:0000313" key="2">
    <source>
        <dbReference type="EMBL" id="KXN98570.1"/>
    </source>
</evidence>
<dbReference type="EMBL" id="JRWG01000006">
    <property type="protein sequence ID" value="KXN98570.1"/>
    <property type="molecule type" value="Genomic_DNA"/>
</dbReference>
<gene>
    <name evidence="2" type="ORF">LS48_10835</name>
</gene>
<dbReference type="RefSeq" id="WP_131807721.1">
    <property type="nucleotide sequence ID" value="NZ_JRWG01000006.1"/>
</dbReference>